<protein>
    <recommendedName>
        <fullName evidence="1">HEPN domain-containing protein</fullName>
    </recommendedName>
</protein>
<dbReference type="Pfam" id="PF25794">
    <property type="entry name" value="SACS"/>
    <property type="match status" value="2"/>
</dbReference>
<accession>A0ABD0L766</accession>
<dbReference type="PANTHER" id="PTHR15600">
    <property type="entry name" value="SACSIN"/>
    <property type="match status" value="1"/>
</dbReference>
<dbReference type="SUPFAM" id="SSF81593">
    <property type="entry name" value="Nucleotidyltransferase substrate binding subunit/domain"/>
    <property type="match status" value="1"/>
</dbReference>
<gene>
    <name evidence="2" type="ORF">BaRGS_00013388</name>
</gene>
<dbReference type="SMART" id="SM00748">
    <property type="entry name" value="HEPN"/>
    <property type="match status" value="1"/>
</dbReference>
<reference evidence="2 3" key="1">
    <citation type="journal article" date="2023" name="Sci. Data">
        <title>Genome assembly of the Korean intertidal mud-creeper Batillaria attramentaria.</title>
        <authorList>
            <person name="Patra A.K."/>
            <person name="Ho P.T."/>
            <person name="Jun S."/>
            <person name="Lee S.J."/>
            <person name="Kim Y."/>
            <person name="Won Y.J."/>
        </authorList>
    </citation>
    <scope>NUCLEOTIDE SEQUENCE [LARGE SCALE GENOMIC DNA]</scope>
    <source>
        <strain evidence="2">Wonlab-2016</strain>
    </source>
</reference>
<evidence type="ECO:0000313" key="2">
    <source>
        <dbReference type="EMBL" id="KAK7495449.1"/>
    </source>
</evidence>
<dbReference type="PANTHER" id="PTHR15600:SF42">
    <property type="entry name" value="SACSIN"/>
    <property type="match status" value="1"/>
</dbReference>
<dbReference type="EMBL" id="JACVVK020000075">
    <property type="protein sequence ID" value="KAK7495449.1"/>
    <property type="molecule type" value="Genomic_DNA"/>
</dbReference>
<dbReference type="Gene3D" id="1.20.120.330">
    <property type="entry name" value="Nucleotidyltransferases domain 2"/>
    <property type="match status" value="1"/>
</dbReference>
<dbReference type="Pfam" id="PF05168">
    <property type="entry name" value="HEPN"/>
    <property type="match status" value="1"/>
</dbReference>
<dbReference type="PROSITE" id="PS50910">
    <property type="entry name" value="HEPN"/>
    <property type="match status" value="1"/>
</dbReference>
<dbReference type="InterPro" id="IPR036890">
    <property type="entry name" value="HATPase_C_sf"/>
</dbReference>
<dbReference type="SUPFAM" id="SSF55874">
    <property type="entry name" value="ATPase domain of HSP90 chaperone/DNA topoisomerase II/histidine kinase"/>
    <property type="match status" value="2"/>
</dbReference>
<dbReference type="Proteomes" id="UP001519460">
    <property type="component" value="Unassembled WGS sequence"/>
</dbReference>
<keyword evidence="3" id="KW-1185">Reference proteome</keyword>
<dbReference type="InterPro" id="IPR007842">
    <property type="entry name" value="HEPN_dom"/>
</dbReference>
<feature type="domain" description="HEPN" evidence="1">
    <location>
        <begin position="3193"/>
        <end position="3305"/>
    </location>
</feature>
<dbReference type="InterPro" id="IPR052972">
    <property type="entry name" value="Sacsin_chaperone_reg"/>
</dbReference>
<dbReference type="NCBIfam" id="NF047352">
    <property type="entry name" value="P_loop_sacsin"/>
    <property type="match status" value="2"/>
</dbReference>
<proteinExistence type="predicted"/>
<comment type="caution">
    <text evidence="2">The sequence shown here is derived from an EMBL/GenBank/DDBJ whole genome shotgun (WGS) entry which is preliminary data.</text>
</comment>
<evidence type="ECO:0000313" key="3">
    <source>
        <dbReference type="Proteomes" id="UP001519460"/>
    </source>
</evidence>
<name>A0ABD0L766_9CAEN</name>
<organism evidence="2 3">
    <name type="scientific">Batillaria attramentaria</name>
    <dbReference type="NCBI Taxonomy" id="370345"/>
    <lineage>
        <taxon>Eukaryota</taxon>
        <taxon>Metazoa</taxon>
        <taxon>Spiralia</taxon>
        <taxon>Lophotrochozoa</taxon>
        <taxon>Mollusca</taxon>
        <taxon>Gastropoda</taxon>
        <taxon>Caenogastropoda</taxon>
        <taxon>Sorbeoconcha</taxon>
        <taxon>Cerithioidea</taxon>
        <taxon>Batillariidae</taxon>
        <taxon>Batillaria</taxon>
    </lineage>
</organism>
<sequence>MVETFGVIRPNLIQDIRQILTEYPDNGQILKEMIQNAEDARAKTVKIVTDRRYFNRNFDVREPISTEHPYASFFMGPALCVYNDEIFSDDDWQGICMLHLSIKEKDPLKVGRFGLGFKSVFHLTDRVVILSGDYVLYMNPFEDEKMCCTRVHIAHLVETEQAVIRYCVEHPMFGISERTFVPGGGGFQGSLFWFPLRQTPSELSGTVYNDQRLDDLLNAFKGEMSSMLLFLKNIEHMEVYSRDSASEMTPLMSVSLSPECLEIVRRERKAFLTAILAQDGVLPTETLCRFSQVTVETKDHSKYSRDKQGWIVVSYYPDQRELNREESELCMDPSLSYRPCVGIALPIERSQAFQGQIFCTLPLPVETRSATGLPVHVNGYFALSQNRNHLKWPDQLRLREHLESSVKWNLLLVEVLLPKAYARLLEWLPHGVPVNPQQFYGFWPDMSTVTEHWRPLAERLYQDIANRRAFFTEANGGQWIALSESILRQFPQEVPADIAETVAKVYKLNNQNLVELPRHVVSGLNGHRCLFNVTGVRPNDVSRLVQHCLLSRAEKLHVLEYLCSQRATLVNLKLLPLANGTFGSFAGGQTVYFCDDNLLLLFPGLEAEFVDATLSPALRVHLCSLAQSGLHPLGILKASDPAVPNLISRSLQIRFKSSQQPMLLSEDTWVQNLWQFLSSNFPWSSDLGDFKGLSLLPLAEGSRLKLLPLSGIYISTSVMGMRPLHTDLMSCLNKFGITVITELPLYVTKHSGVLGGLVQYPSLDGIMVCLGKICADQRLKETAAQNFNKSATAAERAAIAAMISETRALPEKVKQFFCVLKLFAEAGKHNHVSVKEVNMIAPSELPPEPLPWRFLDGSCEHAASKLGARKVSLVTVVSWVLQFIISNKFFSRTGVDNFMSYLLTNEDLLNDQSLLRLAKQVKFLPTASGSLRTAGELYDPTSSVLQKLFASEDKFPIGKFCQADLLPKLRKLGLRGESTVGSEDLLSSACRIQNMLTTDPSTAKGKAEGVWELLKRYGETIHCRDCNILGKLSQINCLPNLEESERPGTYPRPMTVCQPGIFKPQEMCHFHQLNLVGSVLPVLKPDMSQQVAQNLHVGTQAYVHHVLQHLDNVIGVFRLQTTGVKQKHDYSCRKTQQDAITDIYKCLAQHLTGNRSVISSHMSSKASVWTSAGFVAPWRVAFRNDHDCSPYLFQLEQAFQQYRPLFEAIGVQEDFGIDHGKYVLRQIQEETKGQRLSQEKMNLVIRAAQLVCGAVNRTQTKKSLDGKDVFLPDQQSIMRCADSLCFRDSPWMNQSRQADFVHNSISPEIAGILGVKTRNRKIYSGLVKAMPFGQKERLTDRIVRLLRGYTFDSSLLKELIQNADDAGATEIKFIKSFRYFGTEGAPEGWEKLQGPALCVYNNRSFTSQDMEGIHNLGRGSKGSDLLKTGQYGVGFNAVYHITDTPSFWTIEDNTKKVICVFDPTCRYLPNLDSSEPGVKFEVDELEQEYPDLVAAYTETGIDMNHPGTLFRFPLRTEEMAQFTKTNTAAKDDEKWPSKPITCDKISRLLLDFSSEMGLCLLFLNNITSIGVYSVSETGVLQLEYSVEKALEERQAWKLLEHKHLLTEVSRKMEDEALRPTEIEVSETVVQLKLKDSRNHIEDWLIVNRIGFKDIGEFTEEQLNAWDKEQEQGKLVPRGGVAVQLSGRPFTSNTSDCQAFCMLPLPVHTGLPMHVNGHFALGHETRRGLWDNKGDARTEWNKAIALQVLVPAYMTAIKRVKNEWFQTSSAYKMLTRYHNLFPDVQQARSEFWGNLMQYIYKQIARQELCLFPVVRSDLPDIQWVAAVSSELFPGYFVHRDRLFPLGPTQHLTHLGSSTHAKSTNSEVSVSKEETFLEVLKKLGMCVLDSPHRIFRHFLKSGIDNVREVSPGTVKEFLKSADSPYIGGCNVGSLPCPVQHTPFETVSNVTMFLQFLKQDPGFLGDLEGLPLCLRQSEDLYIFKGSDSTSRPIASRFFHMLPGSSSWFLHEKIFRYFLSISKDAEIMVQSLSIPMFAHLLPNTLSKTTNGNLTLAGNLSWKPWLHDVWSFLEEQLSVHLHGESKVIRNKVEAELQCLSKWHLIPVRRQNESLLLLVRNMQDVIYLSPSPDESNPGLWETLRSMQLPFLDTAYLPPQSIATKLVASINDPAALLEALTSNGSSLTTSKGDAVQVLSYFSVSLPTLRSRCPHETLLQQKLRSLPFFVGTDGNIRSIAPTASVICLSGDVPCDGLADWSRNRLEQVVLLQKEYVPDRLCNILGFTHTTVEQFYCKHLLPTIDALPRNAILPHMVYLKGIHDHCFMPEAYGLCEQLKSTAFIEFRGTLHPASHFLSPEVPVFRLFYPNDCFPPAPYADPEWIAFMSRAGIVSEVTDKMFVELASILQDENGARVTENVKLKSDELVRNLFQKQDLARSSLLEQIKAIRFIRSSDWRSTTEGHHLEAISEPFSGKTLVSFQESCSERHLHLVWTTRSVIHPSADLYSLRQFLFSDDYDTVLDKLSWQKEAPSDEVIEHTVNVCSDLQYSIAAASDIMSTVDKVMTGLYEYLDRNLDDLDLTVLADLAIICDLKNKQMLRPENVVVRLSEDEEVADFIHEMPHRYGKFEKLFQSLGVSERVTANHYARILAQLEHMWKGKHLNTETLRIVGNAIQGLLKCLKSKSEAQQELTLDTVFLPSEHCILVRSADLVFKNNEILGERCAQLTTDNRQFFLGFRKMGISGHSDDIRALPVEHQMTVLSDIVKEVVPDHIRCAAQESETSRNLSEKLSNLQFVAAVIRLAFHQFSRESKADGEEFNEETEESIKVRLSLITVKEVTGLKTVVYCEGTQVKGSEIITSSFIELQEGEEGCTVYFDASTGTLRQKDTTRCLAQAVQIVLNFDPAHICLLADVFESPAEASGFMDGFKIAHYDCRISLGQSFSSSLGIFVPVPDHCLLDYRLENEFSPGDCVAFEVYDPAIDGDGDDESASYIYAVVVRKSGCNSDEDTPAFLQRYIIDIGPEQGGEREVPATRLYRLLRAPESHAENFLTSLGEPDLHLDEEDILPEILQIVSTAWLHQWQNQSEELEKWRVVKRMYMQWHPGMNTGYESVCEKVTRGIQTFVRSLNSKSPATSMAQRGQALGEASRSRNPAPQMIPFEDNALQTEDVVGAVCKSGAPAGYDDAGRAHTANPQPGEALRWFRQAEQDLEAARNSVAGQHWNWVCYQCHQALEKALKAVMYNRDACQVSRDHELCSLASRVGDSSLSMLANRLQSIVGEHTRMRYPDVCQYPKIPAEVYDNDAALVACELTEQSLTRVWQFLEVSSQDLQIS</sequence>
<evidence type="ECO:0000259" key="1">
    <source>
        <dbReference type="PROSITE" id="PS50910"/>
    </source>
</evidence>
<dbReference type="InterPro" id="IPR058210">
    <property type="entry name" value="SACS/Nov_dom"/>
</dbReference>